<evidence type="ECO:0000256" key="5">
    <source>
        <dbReference type="ARBA" id="ARBA00023136"/>
    </source>
</evidence>
<dbReference type="PANTHER" id="PTHR43840:SF15">
    <property type="entry name" value="MITOCHONDRIAL METAL TRANSPORTER 1-RELATED"/>
    <property type="match status" value="1"/>
</dbReference>
<dbReference type="Pfam" id="PF01545">
    <property type="entry name" value="Cation_efflux"/>
    <property type="match status" value="1"/>
</dbReference>
<dbReference type="GO" id="GO:0015341">
    <property type="term" value="F:zinc efflux antiporter activity"/>
    <property type="evidence" value="ECO:0007669"/>
    <property type="project" value="TreeGrafter"/>
</dbReference>
<evidence type="ECO:0000313" key="8">
    <source>
        <dbReference type="EMBL" id="GCA65833.1"/>
    </source>
</evidence>
<evidence type="ECO:0000256" key="6">
    <source>
        <dbReference type="SAM" id="Phobius"/>
    </source>
</evidence>
<keyword evidence="9" id="KW-1185">Reference proteome</keyword>
<feature type="transmembrane region" description="Helical" evidence="6">
    <location>
        <begin position="113"/>
        <end position="139"/>
    </location>
</feature>
<dbReference type="GO" id="GO:0015093">
    <property type="term" value="F:ferrous iron transmembrane transporter activity"/>
    <property type="evidence" value="ECO:0007669"/>
    <property type="project" value="TreeGrafter"/>
</dbReference>
<dbReference type="AlphaFoldDB" id="A0A391P8C1"/>
<feature type="transmembrane region" description="Helical" evidence="6">
    <location>
        <begin position="160"/>
        <end position="181"/>
    </location>
</feature>
<keyword evidence="3 6" id="KW-0812">Transmembrane</keyword>
<evidence type="ECO:0000256" key="4">
    <source>
        <dbReference type="ARBA" id="ARBA00022989"/>
    </source>
</evidence>
<evidence type="ECO:0000256" key="3">
    <source>
        <dbReference type="ARBA" id="ARBA00022692"/>
    </source>
</evidence>
<reference evidence="9" key="1">
    <citation type="submission" date="2018-09" db="EMBL/GenBank/DDBJ databases">
        <title>Draft Genome Sequence of Mediterraneibacter sp. KCTC 15684.</title>
        <authorList>
            <person name="Kim J.S."/>
            <person name="Han K.I."/>
            <person name="Suh M.K."/>
            <person name="Lee K.C."/>
            <person name="Eom M.K."/>
            <person name="Lee J.H."/>
            <person name="Park S.H."/>
            <person name="Kang S.W."/>
            <person name="Park J.E."/>
            <person name="Oh B.S."/>
            <person name="Yu S.Y."/>
            <person name="Choi S.H."/>
            <person name="Lee D.H."/>
            <person name="Yoon H."/>
            <person name="Kim B."/>
            <person name="Yang S.J."/>
            <person name="Lee J.S."/>
        </authorList>
    </citation>
    <scope>NUCLEOTIDE SEQUENCE [LARGE SCALE GENOMIC DNA]</scope>
    <source>
        <strain evidence="9">KCTC 15684</strain>
    </source>
</reference>
<keyword evidence="2" id="KW-0813">Transport</keyword>
<accession>A0A391P8C1</accession>
<proteinExistence type="predicted"/>
<dbReference type="GO" id="GO:0005886">
    <property type="term" value="C:plasma membrane"/>
    <property type="evidence" value="ECO:0007669"/>
    <property type="project" value="TreeGrafter"/>
</dbReference>
<dbReference type="SUPFAM" id="SSF161111">
    <property type="entry name" value="Cation efflux protein transmembrane domain-like"/>
    <property type="match status" value="1"/>
</dbReference>
<keyword evidence="4 6" id="KW-1133">Transmembrane helix</keyword>
<dbReference type="EMBL" id="BHGK01000001">
    <property type="protein sequence ID" value="GCA65833.1"/>
    <property type="molecule type" value="Genomic_DNA"/>
</dbReference>
<organism evidence="8 9">
    <name type="scientific">Mediterraneibacter butyricigenes</name>
    <dbReference type="NCBI Taxonomy" id="2316025"/>
    <lineage>
        <taxon>Bacteria</taxon>
        <taxon>Bacillati</taxon>
        <taxon>Bacillota</taxon>
        <taxon>Clostridia</taxon>
        <taxon>Lachnospirales</taxon>
        <taxon>Lachnospiraceae</taxon>
        <taxon>Mediterraneibacter</taxon>
    </lineage>
</organism>
<keyword evidence="5 6" id="KW-0472">Membrane</keyword>
<comment type="subcellular location">
    <subcellularLocation>
        <location evidence="1">Membrane</location>
        <topology evidence="1">Multi-pass membrane protein</topology>
    </subcellularLocation>
</comment>
<sequence>MHVGKKMQKREKSAMSVSLYGNLVFVIVELVMAIFTGSQAVLLDAVYDGVEFFMLLPSIFLIPLLYRPSNEAHPFGYTQIETVFVVVKGITMLTVTFGLIFNNFHLMLHGGHIVSFQTVASFELFACILGILVTVYLYFKNRSMHSPLITIELQGWKIDSVVSLGMAFAFLLPRFVTFSWFQYVIPYLDQIITITLSVIMLPTPVKTVITGIRDLLLIPPEEETIQDIKTTIEPIIGIYGHKNLYYDILRTGRKIWISVYITFDKDIISLSKFKDLQTQCILALAEKYQDFYFELLPDIEFDGIEEDLPNSESSVASPSESGADSL</sequence>
<evidence type="ECO:0000259" key="7">
    <source>
        <dbReference type="Pfam" id="PF01545"/>
    </source>
</evidence>
<evidence type="ECO:0000256" key="2">
    <source>
        <dbReference type="ARBA" id="ARBA00022448"/>
    </source>
</evidence>
<name>A0A391P8C1_9FIRM</name>
<dbReference type="Proteomes" id="UP000265643">
    <property type="component" value="Unassembled WGS sequence"/>
</dbReference>
<dbReference type="PANTHER" id="PTHR43840">
    <property type="entry name" value="MITOCHONDRIAL METAL TRANSPORTER 1-RELATED"/>
    <property type="match status" value="1"/>
</dbReference>
<feature type="transmembrane region" description="Helical" evidence="6">
    <location>
        <begin position="20"/>
        <end position="43"/>
    </location>
</feature>
<dbReference type="InterPro" id="IPR050291">
    <property type="entry name" value="CDF_Transporter"/>
</dbReference>
<feature type="transmembrane region" description="Helical" evidence="6">
    <location>
        <begin position="78"/>
        <end position="101"/>
    </location>
</feature>
<evidence type="ECO:0000313" key="9">
    <source>
        <dbReference type="Proteomes" id="UP000265643"/>
    </source>
</evidence>
<dbReference type="RefSeq" id="WP_119297352.1">
    <property type="nucleotide sequence ID" value="NZ_BHGK01000001.1"/>
</dbReference>
<feature type="transmembrane region" description="Helical" evidence="6">
    <location>
        <begin position="49"/>
        <end position="66"/>
    </location>
</feature>
<gene>
    <name evidence="8" type="ORF">KGMB01110_02690</name>
</gene>
<dbReference type="GO" id="GO:0006882">
    <property type="term" value="P:intracellular zinc ion homeostasis"/>
    <property type="evidence" value="ECO:0007669"/>
    <property type="project" value="TreeGrafter"/>
</dbReference>
<dbReference type="InterPro" id="IPR027469">
    <property type="entry name" value="Cation_efflux_TMD_sf"/>
</dbReference>
<evidence type="ECO:0000256" key="1">
    <source>
        <dbReference type="ARBA" id="ARBA00004141"/>
    </source>
</evidence>
<protein>
    <submittedName>
        <fullName evidence="8">Transporter</fullName>
    </submittedName>
</protein>
<dbReference type="InterPro" id="IPR058533">
    <property type="entry name" value="Cation_efflux_TM"/>
</dbReference>
<dbReference type="GO" id="GO:0015086">
    <property type="term" value="F:cadmium ion transmembrane transporter activity"/>
    <property type="evidence" value="ECO:0007669"/>
    <property type="project" value="TreeGrafter"/>
</dbReference>
<comment type="caution">
    <text evidence="8">The sequence shown here is derived from an EMBL/GenBank/DDBJ whole genome shotgun (WGS) entry which is preliminary data.</text>
</comment>
<dbReference type="Gene3D" id="1.20.1510.10">
    <property type="entry name" value="Cation efflux protein transmembrane domain"/>
    <property type="match status" value="1"/>
</dbReference>
<feature type="domain" description="Cation efflux protein transmembrane" evidence="7">
    <location>
        <begin position="17"/>
        <end position="216"/>
    </location>
</feature>